<feature type="chain" id="PRO_5029730033" description="Cytochrome P450" evidence="3">
    <location>
        <begin position="25"/>
        <end position="325"/>
    </location>
</feature>
<dbReference type="GO" id="GO:0016705">
    <property type="term" value="F:oxidoreductase activity, acting on paired donors, with incorporation or reduction of molecular oxygen"/>
    <property type="evidence" value="ECO:0007669"/>
    <property type="project" value="InterPro"/>
</dbReference>
<evidence type="ECO:0000313" key="5">
    <source>
        <dbReference type="Proteomes" id="UP000593574"/>
    </source>
</evidence>
<dbReference type="InterPro" id="IPR001128">
    <property type="entry name" value="Cyt_P450"/>
</dbReference>
<sequence length="325" mass="37141">MDTFSWLVCLVLLLVLFQVSRKLGRTNRLPPGPPAIPIFGNLFQLGGKPHRTLAELAKKLDANQHLRRNKVEQLLADVGDSSHIGESIEISTVAFKTTLNLISNTIFSVDYADPSSNTALEFREILQVIKEELGKANFGDLFPTLAKLDLQGIRRRMAIHSKKMMNIFDKEIDNRSELRKMNDYIPAQEFLDTLLQISEDDNEELDRNLIKHLFFDLFTAGTDTTTSTLEWAWRSYFITQKLYRKLHPPVPFLLPRKAEVDIKIHNFVIPKGAQVLINAYVIGRDPNFWEEPELFSLERFIESEIDVKGTNFGLVPFGGGRRICP</sequence>
<gene>
    <name evidence="4" type="ORF">Golax_024811</name>
</gene>
<dbReference type="InterPro" id="IPR036396">
    <property type="entry name" value="Cyt_P450_sf"/>
</dbReference>
<evidence type="ECO:0000256" key="1">
    <source>
        <dbReference type="ARBA" id="ARBA00010617"/>
    </source>
</evidence>
<feature type="binding site" description="axial binding residue" evidence="2">
    <location>
        <position position="324"/>
    </location>
    <ligand>
        <name>heme</name>
        <dbReference type="ChEBI" id="CHEBI:30413"/>
    </ligand>
    <ligandPart>
        <name>Fe</name>
        <dbReference type="ChEBI" id="CHEBI:18248"/>
    </ligandPart>
</feature>
<keyword evidence="2" id="KW-0479">Metal-binding</keyword>
<keyword evidence="5" id="KW-1185">Reference proteome</keyword>
<dbReference type="PANTHER" id="PTHR47950">
    <property type="entry name" value="CYTOCHROME P450, FAMILY 76, SUBFAMILY C, POLYPEPTIDE 5-RELATED"/>
    <property type="match status" value="1"/>
</dbReference>
<proteinExistence type="inferred from homology"/>
<name>A0A7J8ZDT7_9ROSI</name>
<dbReference type="GO" id="GO:0004497">
    <property type="term" value="F:monooxygenase activity"/>
    <property type="evidence" value="ECO:0007669"/>
    <property type="project" value="InterPro"/>
</dbReference>
<dbReference type="AlphaFoldDB" id="A0A7J8ZDT7"/>
<accession>A0A7J8ZDT7</accession>
<dbReference type="GO" id="GO:0005506">
    <property type="term" value="F:iron ion binding"/>
    <property type="evidence" value="ECO:0007669"/>
    <property type="project" value="InterPro"/>
</dbReference>
<dbReference type="GO" id="GO:0020037">
    <property type="term" value="F:heme binding"/>
    <property type="evidence" value="ECO:0007669"/>
    <property type="project" value="InterPro"/>
</dbReference>
<comment type="similarity">
    <text evidence="1">Belongs to the cytochrome P450 family.</text>
</comment>
<dbReference type="EMBL" id="JABEZV010000004">
    <property type="protein sequence ID" value="MBA0709790.1"/>
    <property type="molecule type" value="Genomic_DNA"/>
</dbReference>
<keyword evidence="2" id="KW-0349">Heme</keyword>
<evidence type="ECO:0008006" key="6">
    <source>
        <dbReference type="Google" id="ProtNLM"/>
    </source>
</evidence>
<dbReference type="Gene3D" id="1.10.630.10">
    <property type="entry name" value="Cytochrome P450"/>
    <property type="match status" value="3"/>
</dbReference>
<dbReference type="PANTHER" id="PTHR47950:SF23">
    <property type="entry name" value="GERANIOL 8-HYDROXYLASE-LIKE"/>
    <property type="match status" value="1"/>
</dbReference>
<evidence type="ECO:0000256" key="3">
    <source>
        <dbReference type="SAM" id="SignalP"/>
    </source>
</evidence>
<organism evidence="4 5">
    <name type="scientific">Gossypium laxum</name>
    <dbReference type="NCBI Taxonomy" id="34288"/>
    <lineage>
        <taxon>Eukaryota</taxon>
        <taxon>Viridiplantae</taxon>
        <taxon>Streptophyta</taxon>
        <taxon>Embryophyta</taxon>
        <taxon>Tracheophyta</taxon>
        <taxon>Spermatophyta</taxon>
        <taxon>Magnoliopsida</taxon>
        <taxon>eudicotyledons</taxon>
        <taxon>Gunneridae</taxon>
        <taxon>Pentapetalae</taxon>
        <taxon>rosids</taxon>
        <taxon>malvids</taxon>
        <taxon>Malvales</taxon>
        <taxon>Malvaceae</taxon>
        <taxon>Malvoideae</taxon>
        <taxon>Gossypium</taxon>
    </lineage>
</organism>
<evidence type="ECO:0000313" key="4">
    <source>
        <dbReference type="EMBL" id="MBA0709790.1"/>
    </source>
</evidence>
<reference evidence="4 5" key="1">
    <citation type="journal article" date="2019" name="Genome Biol. Evol.">
        <title>Insights into the evolution of the New World diploid cottons (Gossypium, subgenus Houzingenia) based on genome sequencing.</title>
        <authorList>
            <person name="Grover C.E."/>
            <person name="Arick M.A. 2nd"/>
            <person name="Thrash A."/>
            <person name="Conover J.L."/>
            <person name="Sanders W.S."/>
            <person name="Peterson D.G."/>
            <person name="Frelichowski J.E."/>
            <person name="Scheffler J.A."/>
            <person name="Scheffler B.E."/>
            <person name="Wendel J.F."/>
        </authorList>
    </citation>
    <scope>NUCLEOTIDE SEQUENCE [LARGE SCALE GENOMIC DNA]</scope>
    <source>
        <strain evidence="4">4</strain>
        <tissue evidence="4">Leaf</tissue>
    </source>
</reference>
<feature type="signal peptide" evidence="3">
    <location>
        <begin position="1"/>
        <end position="24"/>
    </location>
</feature>
<comment type="caution">
    <text evidence="4">The sequence shown here is derived from an EMBL/GenBank/DDBJ whole genome shotgun (WGS) entry which is preliminary data.</text>
</comment>
<evidence type="ECO:0000256" key="2">
    <source>
        <dbReference type="PIRSR" id="PIRSR602401-1"/>
    </source>
</evidence>
<keyword evidence="3" id="KW-0732">Signal</keyword>
<keyword evidence="2" id="KW-0408">Iron</keyword>
<comment type="cofactor">
    <cofactor evidence="2">
        <name>heme</name>
        <dbReference type="ChEBI" id="CHEBI:30413"/>
    </cofactor>
</comment>
<dbReference type="PRINTS" id="PR00463">
    <property type="entry name" value="EP450I"/>
</dbReference>
<dbReference type="Proteomes" id="UP000593574">
    <property type="component" value="Unassembled WGS sequence"/>
</dbReference>
<dbReference type="SUPFAM" id="SSF48264">
    <property type="entry name" value="Cytochrome P450"/>
    <property type="match status" value="1"/>
</dbReference>
<dbReference type="InterPro" id="IPR002401">
    <property type="entry name" value="Cyt_P450_E_grp-I"/>
</dbReference>
<protein>
    <recommendedName>
        <fullName evidence="6">Cytochrome P450</fullName>
    </recommendedName>
</protein>
<dbReference type="Pfam" id="PF00067">
    <property type="entry name" value="p450"/>
    <property type="match status" value="2"/>
</dbReference>